<dbReference type="Pfam" id="PF00291">
    <property type="entry name" value="PALP"/>
    <property type="match status" value="1"/>
</dbReference>
<dbReference type="PANTHER" id="PTHR43050">
    <property type="entry name" value="SERINE / THREONINE RACEMASE FAMILY MEMBER"/>
    <property type="match status" value="1"/>
</dbReference>
<evidence type="ECO:0000256" key="1">
    <source>
        <dbReference type="ARBA" id="ARBA00001933"/>
    </source>
</evidence>
<feature type="domain" description="Tryptophan synthase beta chain-like PALP" evidence="3">
    <location>
        <begin position="25"/>
        <end position="312"/>
    </location>
</feature>
<dbReference type="GO" id="GO:0030848">
    <property type="term" value="F:threo-3-hydroxyaspartate ammonia-lyase activity"/>
    <property type="evidence" value="ECO:0007669"/>
    <property type="project" value="UniProtKB-EC"/>
</dbReference>
<dbReference type="EC" id="4.3.1.16" evidence="4"/>
<comment type="cofactor">
    <cofactor evidence="1">
        <name>pyridoxal 5'-phosphate</name>
        <dbReference type="ChEBI" id="CHEBI:597326"/>
    </cofactor>
</comment>
<comment type="caution">
    <text evidence="4">The sequence shown here is derived from an EMBL/GenBank/DDBJ whole genome shotgun (WGS) entry which is preliminary data.</text>
</comment>
<dbReference type="InterPro" id="IPR001926">
    <property type="entry name" value="TrpB-like_PALP"/>
</dbReference>
<dbReference type="EMBL" id="CAKLPZ010000001">
    <property type="protein sequence ID" value="CAH1000140.1"/>
    <property type="molecule type" value="Genomic_DNA"/>
</dbReference>
<gene>
    <name evidence="4" type="primary">thadh</name>
    <name evidence="4" type="ORF">LEM8419_01287</name>
</gene>
<keyword evidence="4" id="KW-0456">Lyase</keyword>
<evidence type="ECO:0000313" key="5">
    <source>
        <dbReference type="Proteomes" id="UP000837803"/>
    </source>
</evidence>
<dbReference type="PANTHER" id="PTHR43050:SF1">
    <property type="entry name" value="SERINE RACEMASE"/>
    <property type="match status" value="1"/>
</dbReference>
<name>A0ABM9B042_9BACT</name>
<reference evidence="4" key="1">
    <citation type="submission" date="2021-12" db="EMBL/GenBank/DDBJ databases">
        <authorList>
            <person name="Rodrigo-Torres L."/>
            <person name="Arahal R. D."/>
            <person name="Lucena T."/>
        </authorList>
    </citation>
    <scope>NUCLEOTIDE SEQUENCE</scope>
    <source>
        <strain evidence="4">CECT 8419</strain>
    </source>
</reference>
<evidence type="ECO:0000313" key="4">
    <source>
        <dbReference type="EMBL" id="CAH1000140.1"/>
    </source>
</evidence>
<sequence>MIALSPLHRVPTQADLLVTHEAIHPFVHRTPILTSTSLDELTGARLSFKCENFQRIGAFKMRGGASAALRFTEAERERGLATHSSGNHAQAVARAAQVLGVPAYIVMPHDAPRVKVAAVKGYGAEITYCNNTPHERQAALEEVVARTGAAFIHPFDDYGVVAGQATAAMELIEDVDRVLDYIITPVGGGGLLSGTALAARYFSIRAKVFGAEPEGVDDAARSLKSGKIEQNETNHTVSDGLRTHLGERTFPIIHKYVTDIFVVSDEETVAAMRLIWERMKIIVEPSCSVPLAAILRYPEVFRDKHVGIILTGGNVDVDRLPFG</sequence>
<organism evidence="4 5">
    <name type="scientific">Neolewinella maritima</name>
    <dbReference type="NCBI Taxonomy" id="1383882"/>
    <lineage>
        <taxon>Bacteria</taxon>
        <taxon>Pseudomonadati</taxon>
        <taxon>Bacteroidota</taxon>
        <taxon>Saprospiria</taxon>
        <taxon>Saprospirales</taxon>
        <taxon>Lewinellaceae</taxon>
        <taxon>Neolewinella</taxon>
    </lineage>
</organism>
<dbReference type="Proteomes" id="UP000837803">
    <property type="component" value="Unassembled WGS sequence"/>
</dbReference>
<keyword evidence="5" id="KW-1185">Reference proteome</keyword>
<proteinExistence type="predicted"/>
<dbReference type="CDD" id="cd01562">
    <property type="entry name" value="Thr-dehyd"/>
    <property type="match status" value="1"/>
</dbReference>
<protein>
    <submittedName>
        <fullName evidence="4">L-threo-3-hydroxyaspartate ammonia-lyase</fullName>
        <ecNumber evidence="4">4.3.1.16</ecNumber>
    </submittedName>
</protein>
<evidence type="ECO:0000256" key="2">
    <source>
        <dbReference type="ARBA" id="ARBA00022898"/>
    </source>
</evidence>
<dbReference type="Gene3D" id="3.40.50.1100">
    <property type="match status" value="2"/>
</dbReference>
<evidence type="ECO:0000259" key="3">
    <source>
        <dbReference type="Pfam" id="PF00291"/>
    </source>
</evidence>
<dbReference type="SUPFAM" id="SSF53686">
    <property type="entry name" value="Tryptophan synthase beta subunit-like PLP-dependent enzymes"/>
    <property type="match status" value="1"/>
</dbReference>
<keyword evidence="2" id="KW-0663">Pyridoxal phosphate</keyword>
<dbReference type="InterPro" id="IPR036052">
    <property type="entry name" value="TrpB-like_PALP_sf"/>
</dbReference>
<dbReference type="RefSeq" id="WP_238750195.1">
    <property type="nucleotide sequence ID" value="NZ_CAKLPZ010000001.1"/>
</dbReference>
<accession>A0ABM9B042</accession>